<accession>A0A0F9FX55</accession>
<dbReference type="AlphaFoldDB" id="A0A0F9FX55"/>
<proteinExistence type="predicted"/>
<protein>
    <submittedName>
        <fullName evidence="1">Uncharacterized protein</fullName>
    </submittedName>
</protein>
<comment type="caution">
    <text evidence="1">The sequence shown here is derived from an EMBL/GenBank/DDBJ whole genome shotgun (WGS) entry which is preliminary data.</text>
</comment>
<gene>
    <name evidence="1" type="ORF">LCGC14_1899060</name>
</gene>
<evidence type="ECO:0000313" key="1">
    <source>
        <dbReference type="EMBL" id="KKL90999.1"/>
    </source>
</evidence>
<sequence>MNTWPPGVSDGLVLPCALCGLRPKFDFLVTDECWQAVLGSAEYRRGVVCLPCFDRVATEKHLDVSRALIEVQFTGIGKTILLKPQSTHRYKSRKTGKAT</sequence>
<name>A0A0F9FX55_9ZZZZ</name>
<reference evidence="1" key="1">
    <citation type="journal article" date="2015" name="Nature">
        <title>Complex archaea that bridge the gap between prokaryotes and eukaryotes.</title>
        <authorList>
            <person name="Spang A."/>
            <person name="Saw J.H."/>
            <person name="Jorgensen S.L."/>
            <person name="Zaremba-Niedzwiedzka K."/>
            <person name="Martijn J."/>
            <person name="Lind A.E."/>
            <person name="van Eijk R."/>
            <person name="Schleper C."/>
            <person name="Guy L."/>
            <person name="Ettema T.J."/>
        </authorList>
    </citation>
    <scope>NUCLEOTIDE SEQUENCE</scope>
</reference>
<organism evidence="1">
    <name type="scientific">marine sediment metagenome</name>
    <dbReference type="NCBI Taxonomy" id="412755"/>
    <lineage>
        <taxon>unclassified sequences</taxon>
        <taxon>metagenomes</taxon>
        <taxon>ecological metagenomes</taxon>
    </lineage>
</organism>
<dbReference type="EMBL" id="LAZR01019854">
    <property type="protein sequence ID" value="KKL90999.1"/>
    <property type="molecule type" value="Genomic_DNA"/>
</dbReference>